<comment type="caution">
    <text evidence="2">The sequence shown here is derived from an EMBL/GenBank/DDBJ whole genome shotgun (WGS) entry which is preliminary data.</text>
</comment>
<dbReference type="KEGG" id="phet:94287633"/>
<protein>
    <submittedName>
        <fullName evidence="2">Uncharacterized protein</fullName>
    </submittedName>
</protein>
<dbReference type="GeneID" id="94287633"/>
<evidence type="ECO:0000256" key="1">
    <source>
        <dbReference type="SAM" id="MobiDB-lite"/>
    </source>
</evidence>
<dbReference type="Proteomes" id="UP000674318">
    <property type="component" value="Chromosome 35"/>
</dbReference>
<proteinExistence type="predicted"/>
<evidence type="ECO:0000313" key="2">
    <source>
        <dbReference type="EMBL" id="KAG5492929.1"/>
    </source>
</evidence>
<name>A0A836HHS6_9TRYP</name>
<dbReference type="AlphaFoldDB" id="A0A836HHS6"/>
<reference evidence="2 3" key="1">
    <citation type="submission" date="2021-02" db="EMBL/GenBank/DDBJ databases">
        <title>Porcisia hertigi Genome sequencing and assembly.</title>
        <authorList>
            <person name="Almutairi H."/>
            <person name="Gatherer D."/>
        </authorList>
    </citation>
    <scope>NUCLEOTIDE SEQUENCE [LARGE SCALE GENOMIC DNA]</scope>
    <source>
        <strain evidence="2 3">C119</strain>
    </source>
</reference>
<gene>
    <name evidence="2" type="ORF">JKF63_01509</name>
</gene>
<feature type="region of interest" description="Disordered" evidence="1">
    <location>
        <begin position="85"/>
        <end position="130"/>
    </location>
</feature>
<organism evidence="2 3">
    <name type="scientific">Porcisia hertigi</name>
    <dbReference type="NCBI Taxonomy" id="2761500"/>
    <lineage>
        <taxon>Eukaryota</taxon>
        <taxon>Discoba</taxon>
        <taxon>Euglenozoa</taxon>
        <taxon>Kinetoplastea</taxon>
        <taxon>Metakinetoplastina</taxon>
        <taxon>Trypanosomatida</taxon>
        <taxon>Trypanosomatidae</taxon>
        <taxon>Leishmaniinae</taxon>
        <taxon>Porcisia</taxon>
    </lineage>
</organism>
<accession>A0A836HHS6</accession>
<dbReference type="EMBL" id="JAFJZO010000035">
    <property type="protein sequence ID" value="KAG5492929.1"/>
    <property type="molecule type" value="Genomic_DNA"/>
</dbReference>
<sequence length="368" mass="39502">MDRNPAHPFDASARLPVRQKEVKFDTLCVNSDDRFAEGTSVKSEERRGFRPATKLLAPNVVRMRGRAGGGSETGLSESSLIVQEMPGEDKTSQGPRPRGRQLRTSESTTDATPIARGKGKSGGVRPGHAAPSTVLSTRNLWVEGSSVLNQDVCLASAALSHLSDCVALERRLKAEWEAARLAKIRALRAVVKMFMQSLIDPGPYTRPANLNGRVSSETLAVARFSVVTNALVGTVQNFMRACYSQRLCAARCAVLGRHLPPTVARGGSAGFAVSLYSSGLDGTGLSVEDSYLSSTRSIGDRLEEEEVSRIKQLYFDYFDCEAMSISSAVLSEGDTSLLAYGATSTSQPSSTPLRGDLDSFSHCASKTM</sequence>
<dbReference type="OrthoDB" id="251139at2759"/>
<keyword evidence="3" id="KW-1185">Reference proteome</keyword>
<evidence type="ECO:0000313" key="3">
    <source>
        <dbReference type="Proteomes" id="UP000674318"/>
    </source>
</evidence>
<dbReference type="RefSeq" id="XP_067753713.1">
    <property type="nucleotide sequence ID" value="XM_067897556.1"/>
</dbReference>
<feature type="compositionally biased region" description="Polar residues" evidence="1">
    <location>
        <begin position="102"/>
        <end position="111"/>
    </location>
</feature>